<accession>A0A6P5H4E6</accession>
<dbReference type="SUPFAM" id="SSF48452">
    <property type="entry name" value="TPR-like"/>
    <property type="match status" value="1"/>
</dbReference>
<dbReference type="GO" id="GO:0099402">
    <property type="term" value="P:plant organ development"/>
    <property type="evidence" value="ECO:0007669"/>
    <property type="project" value="UniProtKB-ARBA"/>
</dbReference>
<dbReference type="InterPro" id="IPR011990">
    <property type="entry name" value="TPR-like_helical_dom_sf"/>
</dbReference>
<evidence type="ECO:0000313" key="4">
    <source>
        <dbReference type="Proteomes" id="UP000515123"/>
    </source>
</evidence>
<feature type="repeat" description="PPR" evidence="3">
    <location>
        <begin position="452"/>
        <end position="486"/>
    </location>
</feature>
<name>A0A6P5H4E6_ANACO</name>
<evidence type="ECO:0000313" key="5">
    <source>
        <dbReference type="RefSeq" id="XP_020114633.1"/>
    </source>
</evidence>
<dbReference type="RefSeq" id="XP_020114634.1">
    <property type="nucleotide sequence ID" value="XM_020259045.1"/>
</dbReference>
<dbReference type="FunFam" id="1.25.40.10:FF:000125">
    <property type="entry name" value="Pentatricopeptide repeat-containing protein"/>
    <property type="match status" value="1"/>
</dbReference>
<dbReference type="PANTHER" id="PTHR47925">
    <property type="entry name" value="OS01G0913400 PROTEIN-RELATED"/>
    <property type="match status" value="1"/>
</dbReference>
<feature type="repeat" description="PPR" evidence="3">
    <location>
        <begin position="40"/>
        <end position="70"/>
    </location>
</feature>
<dbReference type="Proteomes" id="UP000515123">
    <property type="component" value="Linkage group 24"/>
</dbReference>
<dbReference type="Gene3D" id="1.25.40.10">
    <property type="entry name" value="Tetratricopeptide repeat domain"/>
    <property type="match status" value="6"/>
</dbReference>
<feature type="repeat" description="PPR" evidence="3">
    <location>
        <begin position="229"/>
        <end position="263"/>
    </location>
</feature>
<dbReference type="AlphaFoldDB" id="A0A6P5H4E6"/>
<organism evidence="6">
    <name type="scientific">Ananas comosus</name>
    <name type="common">Pineapple</name>
    <name type="synonym">Ananas ananas</name>
    <dbReference type="NCBI Taxonomy" id="4615"/>
    <lineage>
        <taxon>Eukaryota</taxon>
        <taxon>Viridiplantae</taxon>
        <taxon>Streptophyta</taxon>
        <taxon>Embryophyta</taxon>
        <taxon>Tracheophyta</taxon>
        <taxon>Spermatophyta</taxon>
        <taxon>Magnoliopsida</taxon>
        <taxon>Liliopsida</taxon>
        <taxon>Poales</taxon>
        <taxon>Bromeliaceae</taxon>
        <taxon>Bromelioideae</taxon>
        <taxon>Ananas</taxon>
    </lineage>
</organism>
<sequence>MLSRARRRRHLPLHALLPTPPRRRALRSLRAPESPPQTRDVFTLNSAITSCFRSGDVESARQLFDEMPHRNSVTWNCMVSGFVANRMISDARRVFDQMPAKNVVSSSALVAGYAKCGRVDEARDLFDRIPRKNVVCWNSMISGYALNGMIQKARELFDEMPLRNGVSFSIMISAYLRRRLVGEARALFDRAPSPSSSATSLCNALLSGYVELGRVSDAEELFGKMDRRDVISWNVMITCYARGGRMDLAERLFDEMPEKDTVSWTAVLHGYLLNRDVDSAWKLFNNMPDKDAVTWNTMMGGFVQNGMFEDALRLFHAMPEWERDIVSWNTILQGYVRKGDMANANYFFGRMPRRSETSWNTLISGYEGEEALVLLSKMVREGFKPDQATLSVVISVCASLVALNWGKMVHSYAVKSGYPRDALVMSSLISMYSKCGLTGDAHEVFEHVTKRDTITWNAMIATYAYHGLAKEAFTLFGEMIERKFVPDHATFLSLLIACAHRGLVDEGCKYFESMQRDWKLVPRSEHYSCMVDLFGRSGFINQAHELTNEIPSDLRTTAWETLLNACKVHGNLELGEVAARKVLQDDQLDDGGMYILLSNIYAGKGMWGDAAMIRSFMRERGVKKETGCSWIEIQGEMAFFSSNDKSHPLIEEICRELDNISNIIEEYI</sequence>
<keyword evidence="1" id="KW-0677">Repeat</keyword>
<dbReference type="InterPro" id="IPR002885">
    <property type="entry name" value="PPR_rpt"/>
</dbReference>
<dbReference type="Pfam" id="PF13041">
    <property type="entry name" value="PPR_2"/>
    <property type="match status" value="1"/>
</dbReference>
<dbReference type="PANTHER" id="PTHR47925:SF73">
    <property type="entry name" value="PENTACOTRIPEPTIDE-REPEAT REGION OF PRORP DOMAIN-CONTAINING PROTEIN"/>
    <property type="match status" value="1"/>
</dbReference>
<dbReference type="OrthoDB" id="185373at2759"/>
<dbReference type="RefSeq" id="XP_020114633.1">
    <property type="nucleotide sequence ID" value="XM_020259044.1"/>
</dbReference>
<feature type="repeat" description="PPR" evidence="3">
    <location>
        <begin position="291"/>
        <end position="325"/>
    </location>
</feature>
<dbReference type="GeneID" id="109728594"/>
<dbReference type="Pfam" id="PF01535">
    <property type="entry name" value="PPR"/>
    <property type="match status" value="12"/>
</dbReference>
<reference evidence="4" key="1">
    <citation type="journal article" date="2015" name="Nat. Genet.">
        <title>The pineapple genome and the evolution of CAM photosynthesis.</title>
        <authorList>
            <person name="Ming R."/>
            <person name="VanBuren R."/>
            <person name="Wai C.M."/>
            <person name="Tang H."/>
            <person name="Schatz M.C."/>
            <person name="Bowers J.E."/>
            <person name="Lyons E."/>
            <person name="Wang M.L."/>
            <person name="Chen J."/>
            <person name="Biggers E."/>
            <person name="Zhang J."/>
            <person name="Huang L."/>
            <person name="Zhang L."/>
            <person name="Miao W."/>
            <person name="Zhang J."/>
            <person name="Ye Z."/>
            <person name="Miao C."/>
            <person name="Lin Z."/>
            <person name="Wang H."/>
            <person name="Zhou H."/>
            <person name="Yim W.C."/>
            <person name="Priest H.D."/>
            <person name="Zheng C."/>
            <person name="Woodhouse M."/>
            <person name="Edger P.P."/>
            <person name="Guyot R."/>
            <person name="Guo H.B."/>
            <person name="Guo H."/>
            <person name="Zheng G."/>
            <person name="Singh R."/>
            <person name="Sharma A."/>
            <person name="Min X."/>
            <person name="Zheng Y."/>
            <person name="Lee H."/>
            <person name="Gurtowski J."/>
            <person name="Sedlazeck F.J."/>
            <person name="Harkess A."/>
            <person name="McKain M.R."/>
            <person name="Liao Z."/>
            <person name="Fang J."/>
            <person name="Liu J."/>
            <person name="Zhang X."/>
            <person name="Zhang Q."/>
            <person name="Hu W."/>
            <person name="Qin Y."/>
            <person name="Wang K."/>
            <person name="Chen L.Y."/>
            <person name="Shirley N."/>
            <person name="Lin Y.R."/>
            <person name="Liu L.Y."/>
            <person name="Hernandez A.G."/>
            <person name="Wright C.L."/>
            <person name="Bulone V."/>
            <person name="Tuskan G.A."/>
            <person name="Heath K."/>
            <person name="Zee F."/>
            <person name="Moore P.H."/>
            <person name="Sunkar R."/>
            <person name="Leebens-Mack J.H."/>
            <person name="Mockler T."/>
            <person name="Bennetzen J.L."/>
            <person name="Freeling M."/>
            <person name="Sankoff D."/>
            <person name="Paterson A.H."/>
            <person name="Zhu X."/>
            <person name="Yang X."/>
            <person name="Smith J.A."/>
            <person name="Cushman J.C."/>
            <person name="Paull R.E."/>
            <person name="Yu Q."/>
        </authorList>
    </citation>
    <scope>NUCLEOTIDE SEQUENCE [LARGE SCALE GENOMIC DNA]</scope>
    <source>
        <strain evidence="4">cv. F153</strain>
    </source>
</reference>
<proteinExistence type="predicted"/>
<reference evidence="5 6" key="2">
    <citation type="submission" date="2025-04" db="UniProtKB">
        <authorList>
            <consortium name="RefSeq"/>
        </authorList>
    </citation>
    <scope>IDENTIFICATION</scope>
    <source>
        <tissue evidence="5 6">Leaf</tissue>
    </source>
</reference>
<dbReference type="PROSITE" id="PS51375">
    <property type="entry name" value="PPR"/>
    <property type="match status" value="7"/>
</dbReference>
<evidence type="ECO:0000256" key="2">
    <source>
        <dbReference type="ARBA" id="ARBA00022946"/>
    </source>
</evidence>
<feature type="repeat" description="PPR" evidence="3">
    <location>
        <begin position="133"/>
        <end position="167"/>
    </location>
</feature>
<evidence type="ECO:0000313" key="6">
    <source>
        <dbReference type="RefSeq" id="XP_020114634.1"/>
    </source>
</evidence>
<dbReference type="NCBIfam" id="TIGR00756">
    <property type="entry name" value="PPR"/>
    <property type="match status" value="10"/>
</dbReference>
<protein>
    <submittedName>
        <fullName evidence="5 6">Pentatricopeptide repeat-containing protein At4g02750-like</fullName>
    </submittedName>
</protein>
<feature type="repeat" description="PPR" evidence="3">
    <location>
        <begin position="198"/>
        <end position="228"/>
    </location>
</feature>
<dbReference type="Gramene" id="Aco031427.1.mrna1">
    <property type="protein sequence ID" value="Aco031427.1.mrna1.cds1"/>
    <property type="gene ID" value="Aco031427.1.path1"/>
</dbReference>
<keyword evidence="2" id="KW-0809">Transit peptide</keyword>
<dbReference type="FunFam" id="1.25.40.10:FF:000158">
    <property type="entry name" value="pentatricopeptide repeat-containing protein At2g33680"/>
    <property type="match status" value="1"/>
</dbReference>
<keyword evidence="4" id="KW-1185">Reference proteome</keyword>
<feature type="repeat" description="PPR" evidence="3">
    <location>
        <begin position="71"/>
        <end position="105"/>
    </location>
</feature>
<evidence type="ECO:0000256" key="3">
    <source>
        <dbReference type="PROSITE-ProRule" id="PRU00708"/>
    </source>
</evidence>
<gene>
    <name evidence="5 6" type="primary">LOC109728594</name>
</gene>
<dbReference type="InterPro" id="IPR046848">
    <property type="entry name" value="E_motif"/>
</dbReference>
<evidence type="ECO:0000256" key="1">
    <source>
        <dbReference type="ARBA" id="ARBA00022737"/>
    </source>
</evidence>
<dbReference type="Gramene" id="Aco013170.1.mrna1">
    <property type="protein sequence ID" value="Aco013170.1.mrna1.cds1"/>
    <property type="gene ID" value="Aco013170.1.path1"/>
</dbReference>
<dbReference type="Pfam" id="PF20431">
    <property type="entry name" value="E_motif"/>
    <property type="match status" value="1"/>
</dbReference>